<keyword evidence="3" id="KW-1185">Reference proteome</keyword>
<evidence type="ECO:0000313" key="3">
    <source>
        <dbReference type="Proteomes" id="UP000240760"/>
    </source>
</evidence>
<organism evidence="2 3">
    <name type="scientific">Trichoderma longibrachiatum ATCC 18648</name>
    <dbReference type="NCBI Taxonomy" id="983965"/>
    <lineage>
        <taxon>Eukaryota</taxon>
        <taxon>Fungi</taxon>
        <taxon>Dikarya</taxon>
        <taxon>Ascomycota</taxon>
        <taxon>Pezizomycotina</taxon>
        <taxon>Sordariomycetes</taxon>
        <taxon>Hypocreomycetidae</taxon>
        <taxon>Hypocreales</taxon>
        <taxon>Hypocreaceae</taxon>
        <taxon>Trichoderma</taxon>
    </lineage>
</organism>
<sequence length="65" mass="7148">MMSAVPDQHRRKENIASRKQQKASESKQSRASPSLPLPIPRPLTPTRLLPVFMSQPPLSAQTAAS</sequence>
<evidence type="ECO:0000256" key="1">
    <source>
        <dbReference type="SAM" id="MobiDB-lite"/>
    </source>
</evidence>
<feature type="compositionally biased region" description="Basic and acidic residues" evidence="1">
    <location>
        <begin position="7"/>
        <end position="28"/>
    </location>
</feature>
<dbReference type="Proteomes" id="UP000240760">
    <property type="component" value="Unassembled WGS sequence"/>
</dbReference>
<evidence type="ECO:0000313" key="2">
    <source>
        <dbReference type="EMBL" id="PTB78868.1"/>
    </source>
</evidence>
<proteinExistence type="predicted"/>
<gene>
    <name evidence="2" type="ORF">M440DRAFT_1399993</name>
</gene>
<dbReference type="EMBL" id="KZ679129">
    <property type="protein sequence ID" value="PTB78868.1"/>
    <property type="molecule type" value="Genomic_DNA"/>
</dbReference>
<dbReference type="AlphaFoldDB" id="A0A2T4CBG8"/>
<reference evidence="2 3" key="1">
    <citation type="submission" date="2016-07" db="EMBL/GenBank/DDBJ databases">
        <title>Multiple horizontal gene transfer events from other fungi enriched the ability of initially mycotrophic Trichoderma (Ascomycota) to feed on dead plant biomass.</title>
        <authorList>
            <consortium name="DOE Joint Genome Institute"/>
            <person name="Aerts A."/>
            <person name="Atanasova L."/>
            <person name="Chenthamara K."/>
            <person name="Zhang J."/>
            <person name="Grujic M."/>
            <person name="Henrissat B."/>
            <person name="Kuo A."/>
            <person name="Salamov A."/>
            <person name="Lipzen A."/>
            <person name="Labutti K."/>
            <person name="Barry K."/>
            <person name="Miao Y."/>
            <person name="Rahimi M.J."/>
            <person name="Shen Q."/>
            <person name="Grigoriev I.V."/>
            <person name="Kubicek C.P."/>
            <person name="Druzhinina I.S."/>
        </authorList>
    </citation>
    <scope>NUCLEOTIDE SEQUENCE [LARGE SCALE GENOMIC DNA]</scope>
    <source>
        <strain evidence="2 3">ATCC 18648</strain>
    </source>
</reference>
<accession>A0A2T4CBG8</accession>
<protein>
    <submittedName>
        <fullName evidence="2">Uncharacterized protein</fullName>
    </submittedName>
</protein>
<feature type="region of interest" description="Disordered" evidence="1">
    <location>
        <begin position="1"/>
        <end position="44"/>
    </location>
</feature>
<name>A0A2T4CBG8_TRILO</name>